<evidence type="ECO:0000256" key="9">
    <source>
        <dbReference type="ARBA" id="ARBA00023157"/>
    </source>
</evidence>
<evidence type="ECO:0000256" key="2">
    <source>
        <dbReference type="ARBA" id="ARBA00022475"/>
    </source>
</evidence>
<comment type="subcellular location">
    <subcellularLocation>
        <location evidence="1 14">Cell membrane</location>
        <topology evidence="1 14">Multi-pass membrane protein</topology>
    </subcellularLocation>
</comment>
<comment type="similarity">
    <text evidence="13">Belongs to the G-protein coupled receptor 1 family.</text>
</comment>
<evidence type="ECO:0000256" key="4">
    <source>
        <dbReference type="ARBA" id="ARBA00022692"/>
    </source>
</evidence>
<keyword evidence="5 14" id="KW-0552">Olfaction</keyword>
<keyword evidence="4 13" id="KW-0812">Transmembrane</keyword>
<name>A0A671LTY5_9TELE</name>
<sequence>MDNISSPHFLTVTALNEWGWTSRIIFFSFALPGYLLTIVLNATLIMIIAFEKALHEPMYIFLCNLCVNDLCGTTGFYPRALVYLLTETNRISLEECVVQGLVIVVYAVGEFTNLSVMAVDRYIAICQPLHYHSIMSPFTLLSLVTFIWIFPFFTCVMAVSLALKHPLCRHDINKLFCEHLSLLNLACKQDIFQGIFNGFIYISLAVFFVFVLISCLKIILACYIQLKQKSKVNQEKFFSTCVPHLISFLNYIACVFFDSSQTELRAKTLPRMLYTFLTVIFLIVPPVVNPVIYGIKLSPVRAKILCIFRSFRIKNL</sequence>
<evidence type="ECO:0000313" key="16">
    <source>
        <dbReference type="Ensembl" id="ENSSANP00000023984.1"/>
    </source>
</evidence>
<feature type="transmembrane region" description="Helical" evidence="14">
    <location>
        <begin position="199"/>
        <end position="224"/>
    </location>
</feature>
<keyword evidence="12 13" id="KW-0807">Transducer</keyword>
<feature type="domain" description="G-protein coupled receptors family 1 profile" evidence="15">
    <location>
        <begin position="40"/>
        <end position="293"/>
    </location>
</feature>
<evidence type="ECO:0000256" key="10">
    <source>
        <dbReference type="ARBA" id="ARBA00023170"/>
    </source>
</evidence>
<evidence type="ECO:0000256" key="12">
    <source>
        <dbReference type="ARBA" id="ARBA00023224"/>
    </source>
</evidence>
<dbReference type="GO" id="GO:0005886">
    <property type="term" value="C:plasma membrane"/>
    <property type="evidence" value="ECO:0007669"/>
    <property type="project" value="UniProtKB-SubCell"/>
</dbReference>
<evidence type="ECO:0000256" key="6">
    <source>
        <dbReference type="ARBA" id="ARBA00022989"/>
    </source>
</evidence>
<dbReference type="PROSITE" id="PS50262">
    <property type="entry name" value="G_PROTEIN_RECEP_F1_2"/>
    <property type="match status" value="1"/>
</dbReference>
<dbReference type="PROSITE" id="PS00237">
    <property type="entry name" value="G_PROTEIN_RECEP_F1_1"/>
    <property type="match status" value="1"/>
</dbReference>
<gene>
    <name evidence="16" type="primary">LOC107703495</name>
</gene>
<dbReference type="SUPFAM" id="SSF81321">
    <property type="entry name" value="Family A G protein-coupled receptor-like"/>
    <property type="match status" value="1"/>
</dbReference>
<dbReference type="GO" id="GO:0004984">
    <property type="term" value="F:olfactory receptor activity"/>
    <property type="evidence" value="ECO:0007669"/>
    <property type="project" value="InterPro"/>
</dbReference>
<dbReference type="PRINTS" id="PR00245">
    <property type="entry name" value="OLFACTORYR"/>
</dbReference>
<feature type="transmembrane region" description="Helical" evidence="14">
    <location>
        <begin position="57"/>
        <end position="77"/>
    </location>
</feature>
<dbReference type="GO" id="GO:0004930">
    <property type="term" value="F:G protein-coupled receptor activity"/>
    <property type="evidence" value="ECO:0007669"/>
    <property type="project" value="UniProtKB-KW"/>
</dbReference>
<dbReference type="FunFam" id="1.20.1070.10:FF:000024">
    <property type="entry name" value="Olfactory receptor"/>
    <property type="match status" value="1"/>
</dbReference>
<dbReference type="AlphaFoldDB" id="A0A671LTY5"/>
<keyword evidence="6 14" id="KW-1133">Transmembrane helix</keyword>
<keyword evidence="17" id="KW-1185">Reference proteome</keyword>
<evidence type="ECO:0000256" key="13">
    <source>
        <dbReference type="RuleBase" id="RU000688"/>
    </source>
</evidence>
<dbReference type="GO" id="GO:0005549">
    <property type="term" value="F:odorant binding"/>
    <property type="evidence" value="ECO:0007669"/>
    <property type="project" value="TreeGrafter"/>
</dbReference>
<reference evidence="16" key="2">
    <citation type="submission" date="2025-09" db="UniProtKB">
        <authorList>
            <consortium name="Ensembl"/>
        </authorList>
    </citation>
    <scope>IDENTIFICATION</scope>
</reference>
<feature type="transmembrane region" description="Helical" evidence="14">
    <location>
        <begin position="24"/>
        <end position="50"/>
    </location>
</feature>
<dbReference type="InterPro" id="IPR052921">
    <property type="entry name" value="GPCR1_Superfamily_Member"/>
</dbReference>
<protein>
    <recommendedName>
        <fullName evidence="14">Olfactory receptor</fullName>
    </recommendedName>
</protein>
<keyword evidence="7 13" id="KW-0297">G-protein coupled receptor</keyword>
<feature type="transmembrane region" description="Helical" evidence="14">
    <location>
        <begin position="236"/>
        <end position="253"/>
    </location>
</feature>
<feature type="transmembrane region" description="Helical" evidence="14">
    <location>
        <begin position="140"/>
        <end position="163"/>
    </location>
</feature>
<proteinExistence type="inferred from homology"/>
<keyword evidence="10 13" id="KW-0675">Receptor</keyword>
<keyword evidence="3 14" id="KW-0716">Sensory transduction</keyword>
<dbReference type="InterPro" id="IPR000725">
    <property type="entry name" value="Olfact_rcpt"/>
</dbReference>
<evidence type="ECO:0000256" key="8">
    <source>
        <dbReference type="ARBA" id="ARBA00023136"/>
    </source>
</evidence>
<reference evidence="16" key="1">
    <citation type="submission" date="2025-08" db="UniProtKB">
        <authorList>
            <consortium name="Ensembl"/>
        </authorList>
    </citation>
    <scope>IDENTIFICATION</scope>
</reference>
<dbReference type="Ensembl" id="ENSSANT00000025554.1">
    <property type="protein sequence ID" value="ENSSANP00000023984.1"/>
    <property type="gene ID" value="ENSSANG00000012357.1"/>
</dbReference>
<dbReference type="PANTHER" id="PTHR26451:SF860">
    <property type="entry name" value="ODORANT RECEPTOR-RELATED"/>
    <property type="match status" value="1"/>
</dbReference>
<keyword evidence="8 14" id="KW-0472">Membrane</keyword>
<organism evidence="16 17">
    <name type="scientific">Sinocyclocheilus anshuiensis</name>
    <dbReference type="NCBI Taxonomy" id="1608454"/>
    <lineage>
        <taxon>Eukaryota</taxon>
        <taxon>Metazoa</taxon>
        <taxon>Chordata</taxon>
        <taxon>Craniata</taxon>
        <taxon>Vertebrata</taxon>
        <taxon>Euteleostomi</taxon>
        <taxon>Actinopterygii</taxon>
        <taxon>Neopterygii</taxon>
        <taxon>Teleostei</taxon>
        <taxon>Ostariophysi</taxon>
        <taxon>Cypriniformes</taxon>
        <taxon>Cyprinidae</taxon>
        <taxon>Cyprininae</taxon>
        <taxon>Sinocyclocheilus</taxon>
    </lineage>
</organism>
<evidence type="ECO:0000256" key="5">
    <source>
        <dbReference type="ARBA" id="ARBA00022725"/>
    </source>
</evidence>
<evidence type="ECO:0000256" key="3">
    <source>
        <dbReference type="ARBA" id="ARBA00022606"/>
    </source>
</evidence>
<dbReference type="PANTHER" id="PTHR26451">
    <property type="entry name" value="G_PROTEIN_RECEP_F1_2 DOMAIN-CONTAINING PROTEIN"/>
    <property type="match status" value="1"/>
</dbReference>
<evidence type="ECO:0000256" key="11">
    <source>
        <dbReference type="ARBA" id="ARBA00023180"/>
    </source>
</evidence>
<feature type="transmembrane region" description="Helical" evidence="14">
    <location>
        <begin position="273"/>
        <end position="295"/>
    </location>
</feature>
<dbReference type="InterPro" id="IPR017452">
    <property type="entry name" value="GPCR_Rhodpsn_7TM"/>
</dbReference>
<keyword evidence="9" id="KW-1015">Disulfide bond</keyword>
<keyword evidence="2 14" id="KW-1003">Cell membrane</keyword>
<dbReference type="PRINTS" id="PR00237">
    <property type="entry name" value="GPCRRHODOPSN"/>
</dbReference>
<evidence type="ECO:0000313" key="17">
    <source>
        <dbReference type="Proteomes" id="UP000472260"/>
    </source>
</evidence>
<evidence type="ECO:0000256" key="1">
    <source>
        <dbReference type="ARBA" id="ARBA00004651"/>
    </source>
</evidence>
<dbReference type="Pfam" id="PF13853">
    <property type="entry name" value="7tm_4"/>
    <property type="match status" value="1"/>
</dbReference>
<dbReference type="Gene3D" id="1.20.1070.10">
    <property type="entry name" value="Rhodopsin 7-helix transmembrane proteins"/>
    <property type="match status" value="1"/>
</dbReference>
<evidence type="ECO:0000259" key="15">
    <source>
        <dbReference type="PROSITE" id="PS50262"/>
    </source>
</evidence>
<dbReference type="Proteomes" id="UP000472260">
    <property type="component" value="Unassembled WGS sequence"/>
</dbReference>
<accession>A0A671LTY5</accession>
<dbReference type="InterPro" id="IPR000276">
    <property type="entry name" value="GPCR_Rhodpsn"/>
</dbReference>
<keyword evidence="11" id="KW-0325">Glycoprotein</keyword>
<feature type="transmembrane region" description="Helical" evidence="14">
    <location>
        <begin position="97"/>
        <end position="119"/>
    </location>
</feature>
<evidence type="ECO:0000256" key="14">
    <source>
        <dbReference type="RuleBase" id="RU363047"/>
    </source>
</evidence>
<evidence type="ECO:0000256" key="7">
    <source>
        <dbReference type="ARBA" id="ARBA00023040"/>
    </source>
</evidence>